<protein>
    <submittedName>
        <fullName evidence="1">Uncharacterized protein</fullName>
    </submittedName>
</protein>
<dbReference type="EnsemblMetazoa" id="Aqu2.1.22966_001">
    <property type="protein sequence ID" value="Aqu2.1.22966_001"/>
    <property type="gene ID" value="Aqu2.1.22966"/>
</dbReference>
<name>A0A1X7U678_AMPQE</name>
<organism evidence="1">
    <name type="scientific">Amphimedon queenslandica</name>
    <name type="common">Sponge</name>
    <dbReference type="NCBI Taxonomy" id="400682"/>
    <lineage>
        <taxon>Eukaryota</taxon>
        <taxon>Metazoa</taxon>
        <taxon>Porifera</taxon>
        <taxon>Demospongiae</taxon>
        <taxon>Heteroscleromorpha</taxon>
        <taxon>Haplosclerida</taxon>
        <taxon>Niphatidae</taxon>
        <taxon>Amphimedon</taxon>
    </lineage>
</organism>
<accession>A0A1X7U678</accession>
<proteinExistence type="predicted"/>
<reference evidence="1" key="1">
    <citation type="submission" date="2017-05" db="UniProtKB">
        <authorList>
            <consortium name="EnsemblMetazoa"/>
        </authorList>
    </citation>
    <scope>IDENTIFICATION</scope>
</reference>
<dbReference type="AlphaFoldDB" id="A0A1X7U678"/>
<dbReference type="OrthoDB" id="2016582at2759"/>
<dbReference type="InParanoid" id="A0A1X7U678"/>
<evidence type="ECO:0000313" key="1">
    <source>
        <dbReference type="EnsemblMetazoa" id="Aqu2.1.22966_001"/>
    </source>
</evidence>
<sequence length="241" mass="25862">MLSIQLGETGCYLHESSHLSWSDEILCSAEGVQQDDVTLGGPFGSLCDDILSIRSAADVGLHLNLSSPLGSDDSILAAVEEKTLALKRMGDRLRHFTLHDAIILLRHSFAIPRLTYLLHSSPTFLSPSVGKALSSAGILSTLEPSGLSRSDGKRPDGMTLILWEKGKPLVWDATVPDSLAVSYRSQAIAATGTVAASAESQKMSKYTNLPLSLLFCPLAIESLGALGPRSRHLIHHLGRRI</sequence>